<feature type="transmembrane region" description="Helical" evidence="6">
    <location>
        <begin position="181"/>
        <end position="198"/>
    </location>
</feature>
<evidence type="ECO:0000256" key="6">
    <source>
        <dbReference type="SAM" id="Phobius"/>
    </source>
</evidence>
<keyword evidence="3 6" id="KW-0812">Transmembrane</keyword>
<evidence type="ECO:0000256" key="1">
    <source>
        <dbReference type="ARBA" id="ARBA00004651"/>
    </source>
</evidence>
<feature type="transmembrane region" description="Helical" evidence="6">
    <location>
        <begin position="6"/>
        <end position="23"/>
    </location>
</feature>
<dbReference type="Proteomes" id="UP000177309">
    <property type="component" value="Unassembled WGS sequence"/>
</dbReference>
<dbReference type="EMBL" id="MEUI01000014">
    <property type="protein sequence ID" value="OGC34668.1"/>
    <property type="molecule type" value="Genomic_DNA"/>
</dbReference>
<evidence type="ECO:0000256" key="4">
    <source>
        <dbReference type="ARBA" id="ARBA00022989"/>
    </source>
</evidence>
<sequence>MTGFGPSILRAAIMAEIMLVGFLFEREKEAYTCLAIAAFIILLFNPENLFNVGFQLSFVATWAFVYIAPVFVGRLKIYLPHFWANLLAAAVAPVLVTMPITLFHFSQASLIGVITNLFLLPWISVVVILGFVASVLGVIFLPLGELLNSANLVLIWIMHLVVTSLASLPFAQVFLAPPGPFLIIVYYLGLVGLVEVLRRGKFPKIDKFRISLLVLAVLALFVWKLAFVGSSRDLVITVLDVGQGDSIFIESPSGKNILIDGGEFKMGDRIVLPFLRRRGISSLDLVVLTHGHSDHLGGILELLPQIKFKQVLDSGLPYESKSYQNFLRLIKKNKIKYGLARAGAQINFDKGLSGNIFHPSLPFLEGTNSDSNSNSIVFRLQYGKFSMMFTGDNEEEGEQRILEHFSPSDLASTILKVGHHGSRTSTSPPFLEAVNPKAAIISCGRKNKFRHPHKVTLDKFKTKGIKLYRTDQDGAVVIRTDGKEYGVTNMKS</sequence>
<accession>A0A1F4TPQ2</accession>
<organism evidence="8 9">
    <name type="scientific">candidate division WOR-1 bacterium RIFOXYC2_FULL_41_25</name>
    <dbReference type="NCBI Taxonomy" id="1802586"/>
    <lineage>
        <taxon>Bacteria</taxon>
        <taxon>Bacillati</taxon>
        <taxon>Saganbacteria</taxon>
    </lineage>
</organism>
<name>A0A1F4TPQ2_UNCSA</name>
<dbReference type="CDD" id="cd07731">
    <property type="entry name" value="ComA-like_MBL-fold"/>
    <property type="match status" value="1"/>
</dbReference>
<reference evidence="8 9" key="1">
    <citation type="journal article" date="2016" name="Nat. Commun.">
        <title>Thousands of microbial genomes shed light on interconnected biogeochemical processes in an aquifer system.</title>
        <authorList>
            <person name="Anantharaman K."/>
            <person name="Brown C.T."/>
            <person name="Hug L.A."/>
            <person name="Sharon I."/>
            <person name="Castelle C.J."/>
            <person name="Probst A.J."/>
            <person name="Thomas B.C."/>
            <person name="Singh A."/>
            <person name="Wilkins M.J."/>
            <person name="Karaoz U."/>
            <person name="Brodie E.L."/>
            <person name="Williams K.H."/>
            <person name="Hubbard S.S."/>
            <person name="Banfield J.F."/>
        </authorList>
    </citation>
    <scope>NUCLEOTIDE SEQUENCE [LARGE SCALE GENOMIC DNA]</scope>
</reference>
<evidence type="ECO:0000259" key="7">
    <source>
        <dbReference type="SMART" id="SM00849"/>
    </source>
</evidence>
<dbReference type="InterPro" id="IPR001279">
    <property type="entry name" value="Metallo-B-lactamas"/>
</dbReference>
<keyword evidence="2" id="KW-1003">Cell membrane</keyword>
<feature type="transmembrane region" description="Helical" evidence="6">
    <location>
        <begin position="84"/>
        <end position="105"/>
    </location>
</feature>
<dbReference type="AlphaFoldDB" id="A0A1F4TPQ2"/>
<dbReference type="PANTHER" id="PTHR30619">
    <property type="entry name" value="DNA INTERNALIZATION/COMPETENCE PROTEIN COMEC/REC2"/>
    <property type="match status" value="1"/>
</dbReference>
<proteinExistence type="predicted"/>
<keyword evidence="5 6" id="KW-0472">Membrane</keyword>
<evidence type="ECO:0000256" key="5">
    <source>
        <dbReference type="ARBA" id="ARBA00023136"/>
    </source>
</evidence>
<comment type="subcellular location">
    <subcellularLocation>
        <location evidence="1">Cell membrane</location>
        <topology evidence="1">Multi-pass membrane protein</topology>
    </subcellularLocation>
</comment>
<evidence type="ECO:0000313" key="9">
    <source>
        <dbReference type="Proteomes" id="UP000177309"/>
    </source>
</evidence>
<feature type="transmembrane region" description="Helical" evidence="6">
    <location>
        <begin position="210"/>
        <end position="229"/>
    </location>
</feature>
<dbReference type="GO" id="GO:0030420">
    <property type="term" value="P:establishment of competence for transformation"/>
    <property type="evidence" value="ECO:0007669"/>
    <property type="project" value="InterPro"/>
</dbReference>
<evidence type="ECO:0000256" key="2">
    <source>
        <dbReference type="ARBA" id="ARBA00022475"/>
    </source>
</evidence>
<dbReference type="NCBIfam" id="TIGR00361">
    <property type="entry name" value="ComEC_Rec2"/>
    <property type="match status" value="1"/>
</dbReference>
<protein>
    <submittedName>
        <fullName evidence="8">DNA internalization-related competence protein ComEC/Rec2</fullName>
    </submittedName>
</protein>
<evidence type="ECO:0000313" key="8">
    <source>
        <dbReference type="EMBL" id="OGC34668.1"/>
    </source>
</evidence>
<dbReference type="NCBIfam" id="TIGR00360">
    <property type="entry name" value="ComEC_N-term"/>
    <property type="match status" value="1"/>
</dbReference>
<feature type="transmembrane region" description="Helical" evidence="6">
    <location>
        <begin position="117"/>
        <end position="141"/>
    </location>
</feature>
<feature type="transmembrane region" description="Helical" evidence="6">
    <location>
        <begin position="52"/>
        <end position="72"/>
    </location>
</feature>
<gene>
    <name evidence="8" type="ORF">A2462_04995</name>
</gene>
<evidence type="ECO:0000256" key="3">
    <source>
        <dbReference type="ARBA" id="ARBA00022692"/>
    </source>
</evidence>
<dbReference type="InterPro" id="IPR052159">
    <property type="entry name" value="Competence_DNA_uptake"/>
</dbReference>
<dbReference type="InterPro" id="IPR004797">
    <property type="entry name" value="Competence_ComEC/Rec2"/>
</dbReference>
<comment type="caution">
    <text evidence="8">The sequence shown here is derived from an EMBL/GenBank/DDBJ whole genome shotgun (WGS) entry which is preliminary data.</text>
</comment>
<feature type="domain" description="Metallo-beta-lactamase" evidence="7">
    <location>
        <begin position="243"/>
        <end position="445"/>
    </location>
</feature>
<dbReference type="InterPro" id="IPR035681">
    <property type="entry name" value="ComA-like_MBL"/>
</dbReference>
<dbReference type="InterPro" id="IPR004477">
    <property type="entry name" value="ComEC_N"/>
</dbReference>
<dbReference type="Pfam" id="PF03772">
    <property type="entry name" value="Competence"/>
    <property type="match status" value="1"/>
</dbReference>
<dbReference type="SUPFAM" id="SSF56281">
    <property type="entry name" value="Metallo-hydrolase/oxidoreductase"/>
    <property type="match status" value="1"/>
</dbReference>
<dbReference type="InterPro" id="IPR036866">
    <property type="entry name" value="RibonucZ/Hydroxyglut_hydro"/>
</dbReference>
<keyword evidence="4 6" id="KW-1133">Transmembrane helix</keyword>
<dbReference type="GO" id="GO:0005886">
    <property type="term" value="C:plasma membrane"/>
    <property type="evidence" value="ECO:0007669"/>
    <property type="project" value="UniProtKB-SubCell"/>
</dbReference>
<dbReference type="Gene3D" id="3.60.15.10">
    <property type="entry name" value="Ribonuclease Z/Hydroxyacylglutathione hydrolase-like"/>
    <property type="match status" value="1"/>
</dbReference>
<dbReference type="SMART" id="SM00849">
    <property type="entry name" value="Lactamase_B"/>
    <property type="match status" value="1"/>
</dbReference>
<dbReference type="PANTHER" id="PTHR30619:SF1">
    <property type="entry name" value="RECOMBINATION PROTEIN 2"/>
    <property type="match status" value="1"/>
</dbReference>
<feature type="transmembrane region" description="Helical" evidence="6">
    <location>
        <begin position="153"/>
        <end position="175"/>
    </location>
</feature>
<dbReference type="Pfam" id="PF00753">
    <property type="entry name" value="Lactamase_B"/>
    <property type="match status" value="1"/>
</dbReference>